<evidence type="ECO:0000313" key="4">
    <source>
        <dbReference type="Proteomes" id="UP000547209"/>
    </source>
</evidence>
<dbReference type="CDD" id="cd01106">
    <property type="entry name" value="HTH_TipAL-Mta"/>
    <property type="match status" value="1"/>
</dbReference>
<dbReference type="SMART" id="SM00422">
    <property type="entry name" value="HTH_MERR"/>
    <property type="match status" value="1"/>
</dbReference>
<feature type="domain" description="HTH merR-type" evidence="2">
    <location>
        <begin position="1"/>
        <end position="70"/>
    </location>
</feature>
<dbReference type="GO" id="GO:0003677">
    <property type="term" value="F:DNA binding"/>
    <property type="evidence" value="ECO:0007669"/>
    <property type="project" value="UniProtKB-KW"/>
</dbReference>
<dbReference type="EMBL" id="JACJVP010000024">
    <property type="protein sequence ID" value="MBB6671958.1"/>
    <property type="molecule type" value="Genomic_DNA"/>
</dbReference>
<dbReference type="InterPro" id="IPR047057">
    <property type="entry name" value="MerR_fam"/>
</dbReference>
<dbReference type="PROSITE" id="PS50937">
    <property type="entry name" value="HTH_MERR_2"/>
    <property type="match status" value="1"/>
</dbReference>
<dbReference type="PANTHER" id="PTHR30204:SF97">
    <property type="entry name" value="MERR FAMILY REGULATORY PROTEIN"/>
    <property type="match status" value="1"/>
</dbReference>
<accession>A0A7X0RQT5</accession>
<evidence type="ECO:0000259" key="2">
    <source>
        <dbReference type="PROSITE" id="PS50937"/>
    </source>
</evidence>
<protein>
    <submittedName>
        <fullName evidence="3">MerR family transcriptional regulator</fullName>
    </submittedName>
</protein>
<proteinExistence type="predicted"/>
<dbReference type="Pfam" id="PF13411">
    <property type="entry name" value="MerR_1"/>
    <property type="match status" value="1"/>
</dbReference>
<gene>
    <name evidence="3" type="ORF">H7C19_14805</name>
</gene>
<comment type="caution">
    <text evidence="3">The sequence shown here is derived from an EMBL/GenBank/DDBJ whole genome shotgun (WGS) entry which is preliminary data.</text>
</comment>
<keyword evidence="4" id="KW-1185">Reference proteome</keyword>
<name>A0A7X0RQT5_9BACL</name>
<keyword evidence="1" id="KW-0238">DNA-binding</keyword>
<dbReference type="PRINTS" id="PR00040">
    <property type="entry name" value="HTHMERR"/>
</dbReference>
<dbReference type="AlphaFoldDB" id="A0A7X0RQT5"/>
<dbReference type="Gene3D" id="1.10.1660.10">
    <property type="match status" value="1"/>
</dbReference>
<sequence length="265" mass="30838">MFTIGQLSKRTHISIRTLRYYDELGLLKPAKVAESGYRYYSNEELRLLQHITALKELGFTLASIKELLLTTGKGAQESRWKSFLDFELAAIAEERTRLDEMEKLLQTARHALEMKGEIEAEDIFLFIRALQTPPNVRESFFARHFTEREIRILKNLPDLSSEDPRAMKWAKLIRAAMEHLHEPPSSDVSQDLARQFVEISMDWFEQDEQLIEKYWTMIRPEANEETKVYGLDADVMGYIDRIVDAYLQQDQEGTPHGEADRTAHS</sequence>
<dbReference type="RefSeq" id="WP_185143434.1">
    <property type="nucleotide sequence ID" value="NZ_JACJVP010000024.1"/>
</dbReference>
<evidence type="ECO:0000313" key="3">
    <source>
        <dbReference type="EMBL" id="MBB6671958.1"/>
    </source>
</evidence>
<reference evidence="3 4" key="1">
    <citation type="submission" date="2020-08" db="EMBL/GenBank/DDBJ databases">
        <title>Cohnella phylogeny.</title>
        <authorList>
            <person name="Dunlap C."/>
        </authorList>
    </citation>
    <scope>NUCLEOTIDE SEQUENCE [LARGE SCALE GENOMIC DNA]</scope>
    <source>
        <strain evidence="3 4">DSM 28246</strain>
    </source>
</reference>
<dbReference type="InterPro" id="IPR009061">
    <property type="entry name" value="DNA-bd_dom_put_sf"/>
</dbReference>
<evidence type="ECO:0000256" key="1">
    <source>
        <dbReference type="ARBA" id="ARBA00023125"/>
    </source>
</evidence>
<dbReference type="PANTHER" id="PTHR30204">
    <property type="entry name" value="REDOX-CYCLING DRUG-SENSING TRANSCRIPTIONAL ACTIVATOR SOXR"/>
    <property type="match status" value="1"/>
</dbReference>
<dbReference type="InterPro" id="IPR000551">
    <property type="entry name" value="MerR-type_HTH_dom"/>
</dbReference>
<dbReference type="Proteomes" id="UP000547209">
    <property type="component" value="Unassembled WGS sequence"/>
</dbReference>
<dbReference type="GO" id="GO:0003700">
    <property type="term" value="F:DNA-binding transcription factor activity"/>
    <property type="evidence" value="ECO:0007669"/>
    <property type="project" value="InterPro"/>
</dbReference>
<dbReference type="SUPFAM" id="SSF46955">
    <property type="entry name" value="Putative DNA-binding domain"/>
    <property type="match status" value="1"/>
</dbReference>
<organism evidence="3 4">
    <name type="scientific">Cohnella nanjingensis</name>
    <dbReference type="NCBI Taxonomy" id="1387779"/>
    <lineage>
        <taxon>Bacteria</taxon>
        <taxon>Bacillati</taxon>
        <taxon>Bacillota</taxon>
        <taxon>Bacilli</taxon>
        <taxon>Bacillales</taxon>
        <taxon>Paenibacillaceae</taxon>
        <taxon>Cohnella</taxon>
    </lineage>
</organism>